<accession>A0ABR3RSV1</accession>
<dbReference type="EMBL" id="JAKIXB020000006">
    <property type="protein sequence ID" value="KAL1607521.1"/>
    <property type="molecule type" value="Genomic_DNA"/>
</dbReference>
<dbReference type="Proteomes" id="UP001521222">
    <property type="component" value="Unassembled WGS sequence"/>
</dbReference>
<dbReference type="Gene3D" id="3.80.10.10">
    <property type="entry name" value="Ribonuclease Inhibitor"/>
    <property type="match status" value="1"/>
</dbReference>
<dbReference type="Pfam" id="PF12937">
    <property type="entry name" value="F-box-like"/>
    <property type="match status" value="1"/>
</dbReference>
<dbReference type="SUPFAM" id="SSF52047">
    <property type="entry name" value="RNI-like"/>
    <property type="match status" value="1"/>
</dbReference>
<keyword evidence="3" id="KW-1185">Reference proteome</keyword>
<feature type="domain" description="F-box" evidence="1">
    <location>
        <begin position="5"/>
        <end position="40"/>
    </location>
</feature>
<evidence type="ECO:0000259" key="1">
    <source>
        <dbReference type="Pfam" id="PF12937"/>
    </source>
</evidence>
<protein>
    <recommendedName>
        <fullName evidence="1">F-box domain-containing protein</fullName>
    </recommendedName>
</protein>
<dbReference type="SUPFAM" id="SSF81383">
    <property type="entry name" value="F-box domain"/>
    <property type="match status" value="1"/>
</dbReference>
<sequence length="451" mass="50726">MSFTQVPHEIQLHIFGYLLNDYAALLNVSQTSTHLRACALQLLRTCRTLDLSKGITDGIEAVLSNLHELASNGTPPPPHAPFTSLGDLLGDNIVGHASRYNSLKVFFGNRVGATGEDTQAIVPDDMNIFILMMQVLTGKTRRELRSWRKNFRLRKVEPSLRLILYAMRHVRTLELGGSAKCPPWKMEGMLTTLRTLKLYDITNNQLTRHCCTLAAQPGLISLEFSDMNVTLGFLEHFKPSTPIMSLRFTRCWVPKLALTRVIRACSNLVTFEYTLDTARSEAQPYQVRQWQTGKLLSDLRRHAHTLKHLKIVRLGTTTTRFWLECDHVGSLAVFNALETLTVNPELLAPHHDACHVQDDCSRRADMVAVLFRAPQSLQTLRLVRCNNTVIARLSRVVASMGLSGLLSNLRDLDIAYTTPLNTLQRNLGQPELALRDAFGRRGVDVKFSHSP</sequence>
<evidence type="ECO:0000313" key="3">
    <source>
        <dbReference type="Proteomes" id="UP001521222"/>
    </source>
</evidence>
<dbReference type="InterPro" id="IPR001810">
    <property type="entry name" value="F-box_dom"/>
</dbReference>
<comment type="caution">
    <text evidence="2">The sequence shown here is derived from an EMBL/GenBank/DDBJ whole genome shotgun (WGS) entry which is preliminary data.</text>
</comment>
<organism evidence="2 3">
    <name type="scientific">Nothophoma quercina</name>
    <dbReference type="NCBI Taxonomy" id="749835"/>
    <lineage>
        <taxon>Eukaryota</taxon>
        <taxon>Fungi</taxon>
        <taxon>Dikarya</taxon>
        <taxon>Ascomycota</taxon>
        <taxon>Pezizomycotina</taxon>
        <taxon>Dothideomycetes</taxon>
        <taxon>Pleosporomycetidae</taxon>
        <taxon>Pleosporales</taxon>
        <taxon>Pleosporineae</taxon>
        <taxon>Didymellaceae</taxon>
        <taxon>Nothophoma</taxon>
    </lineage>
</organism>
<gene>
    <name evidence="2" type="ORF">SLS59_002489</name>
</gene>
<proteinExistence type="predicted"/>
<name>A0ABR3RSV1_9PLEO</name>
<dbReference type="InterPro" id="IPR036047">
    <property type="entry name" value="F-box-like_dom_sf"/>
</dbReference>
<reference evidence="2 3" key="1">
    <citation type="submission" date="2024-02" db="EMBL/GenBank/DDBJ databases">
        <title>De novo assembly and annotation of 12 fungi associated with fruit tree decline syndrome in Ontario, Canada.</title>
        <authorList>
            <person name="Sulman M."/>
            <person name="Ellouze W."/>
            <person name="Ilyukhin E."/>
        </authorList>
    </citation>
    <scope>NUCLEOTIDE SEQUENCE [LARGE SCALE GENOMIC DNA]</scope>
    <source>
        <strain evidence="2 3">M97-236</strain>
    </source>
</reference>
<dbReference type="InterPro" id="IPR032675">
    <property type="entry name" value="LRR_dom_sf"/>
</dbReference>
<evidence type="ECO:0000313" key="2">
    <source>
        <dbReference type="EMBL" id="KAL1607521.1"/>
    </source>
</evidence>